<sequence length="616" mass="66227">MNSEDMILGRYQPIETAGVGGYGTVVHAYDTRLKREVAIKTVELATIDGGTLGEGEPQERIAGLTEAQAAARLTHPNIVMIYDCQVQDDIVYVIEEYVEGITLTQLMRFLKDEIDLDIIAHVFKSVSNAIMAAHKANILHLDIKPDNILIGRGGDVKVADFGLATLMDLNGEGSAAAGTIGYMPMEQMWKEPLDVRSDEWSLAIITYEMLTGSNPFAAAKTLEEAESFMTNSELVVPSVCWDNLDENTDDVLFKALSADREDRYASVRQFNSELKKHLGDAAVGKKELAVLVNGNEDNYLDTSTINLDSKLIQEAKMKTAFVDQIGERGAKIFGRSVSGIAAAFICAFVMFNLRPSVSDTFGIFTWQPVVFYVVVAAVAVVVFIFLKHASLVPYLALAILLAVNQSWAALAILVVSFGFWWVKIGMKSMSATFCALSALLLGAFGLTPAAVALAGALLNPKRSAATSTFIGLQAVVMGSFGSKSVFNWDFVSNMILPASPSIASAQLSENLISLLTNHMTFIAVVCWIIAAFVFSIFCVRGTKMFDVVGSMVCFCVILISAIMPALFGAGSVGASFFGTSSVEVANVISACAGGIVAIVAAAVNLTDRVRLEPGLW</sequence>
<dbReference type="Gene3D" id="3.30.200.20">
    <property type="entry name" value="Phosphorylase Kinase, domain 1"/>
    <property type="match status" value="1"/>
</dbReference>
<dbReference type="PROSITE" id="PS50011">
    <property type="entry name" value="PROTEIN_KINASE_DOM"/>
    <property type="match status" value="1"/>
</dbReference>
<keyword evidence="2" id="KW-0547">Nucleotide-binding</keyword>
<feature type="transmembrane region" description="Helical" evidence="5">
    <location>
        <begin position="363"/>
        <end position="386"/>
    </location>
</feature>
<dbReference type="GO" id="GO:0016020">
    <property type="term" value="C:membrane"/>
    <property type="evidence" value="ECO:0007669"/>
    <property type="project" value="TreeGrafter"/>
</dbReference>
<evidence type="ECO:0000256" key="5">
    <source>
        <dbReference type="SAM" id="Phobius"/>
    </source>
</evidence>
<dbReference type="CDD" id="cd14014">
    <property type="entry name" value="STKc_PknB_like"/>
    <property type="match status" value="1"/>
</dbReference>
<keyword evidence="5" id="KW-0812">Transmembrane</keyword>
<dbReference type="GO" id="GO:0005776">
    <property type="term" value="C:autophagosome"/>
    <property type="evidence" value="ECO:0007669"/>
    <property type="project" value="TreeGrafter"/>
</dbReference>
<dbReference type="GO" id="GO:0004674">
    <property type="term" value="F:protein serine/threonine kinase activity"/>
    <property type="evidence" value="ECO:0007669"/>
    <property type="project" value="UniProtKB-EC"/>
</dbReference>
<dbReference type="SMART" id="SM00220">
    <property type="entry name" value="S_TKc"/>
    <property type="match status" value="1"/>
</dbReference>
<feature type="transmembrane region" description="Helical" evidence="5">
    <location>
        <begin position="519"/>
        <end position="539"/>
    </location>
</feature>
<dbReference type="EC" id="2.7.11.1" evidence="7"/>
<dbReference type="AlphaFoldDB" id="A0AA43RGS4"/>
<feature type="transmembrane region" description="Helical" evidence="5">
    <location>
        <begin position="433"/>
        <end position="458"/>
    </location>
</feature>
<keyword evidence="5" id="KW-0472">Membrane</keyword>
<keyword evidence="3 7" id="KW-0418">Kinase</keyword>
<feature type="domain" description="Protein kinase" evidence="6">
    <location>
        <begin position="11"/>
        <end position="278"/>
    </location>
</feature>
<dbReference type="InterPro" id="IPR000719">
    <property type="entry name" value="Prot_kinase_dom"/>
</dbReference>
<keyword evidence="8" id="KW-1185">Reference proteome</keyword>
<dbReference type="SUPFAM" id="SSF56112">
    <property type="entry name" value="Protein kinase-like (PK-like)"/>
    <property type="match status" value="1"/>
</dbReference>
<accession>A0AA43RGS4</accession>
<dbReference type="PANTHER" id="PTHR24348:SF22">
    <property type="entry name" value="NON-SPECIFIC SERINE_THREONINE PROTEIN KINASE"/>
    <property type="match status" value="1"/>
</dbReference>
<dbReference type="GO" id="GO:0005524">
    <property type="term" value="F:ATP binding"/>
    <property type="evidence" value="ECO:0007669"/>
    <property type="project" value="UniProtKB-KW"/>
</dbReference>
<protein>
    <submittedName>
        <fullName evidence="7">Serine/threonine-protein kinase</fullName>
        <ecNumber evidence="7">2.7.11.1</ecNumber>
    </submittedName>
</protein>
<dbReference type="Proteomes" id="UP001168575">
    <property type="component" value="Unassembled WGS sequence"/>
</dbReference>
<dbReference type="Gene3D" id="1.10.510.10">
    <property type="entry name" value="Transferase(Phosphotransferase) domain 1"/>
    <property type="match status" value="1"/>
</dbReference>
<proteinExistence type="predicted"/>
<dbReference type="GO" id="GO:0000407">
    <property type="term" value="C:phagophore assembly site"/>
    <property type="evidence" value="ECO:0007669"/>
    <property type="project" value="TreeGrafter"/>
</dbReference>
<dbReference type="GO" id="GO:0005829">
    <property type="term" value="C:cytosol"/>
    <property type="evidence" value="ECO:0007669"/>
    <property type="project" value="TreeGrafter"/>
</dbReference>
<evidence type="ECO:0000259" key="6">
    <source>
        <dbReference type="PROSITE" id="PS50011"/>
    </source>
</evidence>
<evidence type="ECO:0000256" key="2">
    <source>
        <dbReference type="ARBA" id="ARBA00022741"/>
    </source>
</evidence>
<feature type="transmembrane region" description="Helical" evidence="5">
    <location>
        <begin position="332"/>
        <end position="351"/>
    </location>
</feature>
<dbReference type="EMBL" id="JAUMVS010000026">
    <property type="protein sequence ID" value="MDO4841554.1"/>
    <property type="molecule type" value="Genomic_DNA"/>
</dbReference>
<feature type="transmembrane region" description="Helical" evidence="5">
    <location>
        <begin position="551"/>
        <end position="578"/>
    </location>
</feature>
<evidence type="ECO:0000256" key="3">
    <source>
        <dbReference type="ARBA" id="ARBA00022777"/>
    </source>
</evidence>
<dbReference type="PROSITE" id="PS00108">
    <property type="entry name" value="PROTEIN_KINASE_ST"/>
    <property type="match status" value="1"/>
</dbReference>
<comment type="caution">
    <text evidence="7">The sequence shown here is derived from an EMBL/GenBank/DDBJ whole genome shotgun (WGS) entry which is preliminary data.</text>
</comment>
<reference evidence="7" key="1">
    <citation type="submission" date="2023-07" db="EMBL/GenBank/DDBJ databases">
        <title>Between Cages and Wild: Unraveling the Impact of Captivity on Animal Microbiomes and Antimicrobial Resistance.</title>
        <authorList>
            <person name="Schmartz G.P."/>
            <person name="Rehner J."/>
            <person name="Schuff M.J."/>
            <person name="Becker S.L."/>
            <person name="Kravczyk M."/>
            <person name="Gurevich A."/>
            <person name="Francke R."/>
            <person name="Mueller R."/>
            <person name="Keller V."/>
            <person name="Keller A."/>
        </authorList>
    </citation>
    <scope>NUCLEOTIDE SEQUENCE</scope>
    <source>
        <strain evidence="7">S12M_St_49</strain>
    </source>
</reference>
<feature type="transmembrane region" description="Helical" evidence="5">
    <location>
        <begin position="584"/>
        <end position="605"/>
    </location>
</feature>
<keyword evidence="5" id="KW-1133">Transmembrane helix</keyword>
<evidence type="ECO:0000313" key="7">
    <source>
        <dbReference type="EMBL" id="MDO4841554.1"/>
    </source>
</evidence>
<feature type="transmembrane region" description="Helical" evidence="5">
    <location>
        <begin position="392"/>
        <end position="421"/>
    </location>
</feature>
<dbReference type="PANTHER" id="PTHR24348">
    <property type="entry name" value="SERINE/THREONINE-PROTEIN KINASE UNC-51-RELATED"/>
    <property type="match status" value="1"/>
</dbReference>
<dbReference type="InterPro" id="IPR011009">
    <property type="entry name" value="Kinase-like_dom_sf"/>
</dbReference>
<name>A0AA43RGS4_9ACTN</name>
<evidence type="ECO:0000313" key="8">
    <source>
        <dbReference type="Proteomes" id="UP001168575"/>
    </source>
</evidence>
<keyword evidence="1 7" id="KW-0808">Transferase</keyword>
<dbReference type="InterPro" id="IPR045269">
    <property type="entry name" value="Atg1-like"/>
</dbReference>
<gene>
    <name evidence="7" type="ORF">Q3982_02630</name>
</gene>
<organism evidence="7 8">
    <name type="scientific">Phoenicibacter congonensis</name>
    <dbReference type="NCBI Taxonomy" id="1944646"/>
    <lineage>
        <taxon>Bacteria</taxon>
        <taxon>Bacillati</taxon>
        <taxon>Actinomycetota</taxon>
        <taxon>Coriobacteriia</taxon>
        <taxon>Eggerthellales</taxon>
        <taxon>Eggerthellaceae</taxon>
        <taxon>Phoenicibacter</taxon>
    </lineage>
</organism>
<evidence type="ECO:0000256" key="1">
    <source>
        <dbReference type="ARBA" id="ARBA00022679"/>
    </source>
</evidence>
<dbReference type="InterPro" id="IPR008271">
    <property type="entry name" value="Ser/Thr_kinase_AS"/>
</dbReference>
<keyword evidence="4" id="KW-0067">ATP-binding</keyword>
<dbReference type="Pfam" id="PF00069">
    <property type="entry name" value="Pkinase"/>
    <property type="match status" value="1"/>
</dbReference>
<evidence type="ECO:0000256" key="4">
    <source>
        <dbReference type="ARBA" id="ARBA00022840"/>
    </source>
</evidence>